<protein>
    <submittedName>
        <fullName evidence="2">Uncharacterized protein</fullName>
    </submittedName>
</protein>
<feature type="transmembrane region" description="Helical" evidence="1">
    <location>
        <begin position="51"/>
        <end position="80"/>
    </location>
</feature>
<keyword evidence="1" id="KW-0812">Transmembrane</keyword>
<feature type="transmembrane region" description="Helical" evidence="1">
    <location>
        <begin position="12"/>
        <end position="30"/>
    </location>
</feature>
<accession>A0A9X2AF02</accession>
<name>A0A9X2AF02_9BACT</name>
<reference evidence="2" key="1">
    <citation type="submission" date="2022-03" db="EMBL/GenBank/DDBJ databases">
        <title>Bacterial whole genome sequence for Hymenobacter sp. DH14.</title>
        <authorList>
            <person name="Le V."/>
        </authorList>
    </citation>
    <scope>NUCLEOTIDE SEQUENCE</scope>
    <source>
        <strain evidence="2">DH14</strain>
    </source>
</reference>
<evidence type="ECO:0000313" key="3">
    <source>
        <dbReference type="Proteomes" id="UP001139193"/>
    </source>
</evidence>
<keyword evidence="1" id="KW-1133">Transmembrane helix</keyword>
<proteinExistence type="predicted"/>
<dbReference type="AlphaFoldDB" id="A0A9X2AF02"/>
<organism evidence="2 3">
    <name type="scientific">Hymenobacter cyanobacteriorum</name>
    <dbReference type="NCBI Taxonomy" id="2926463"/>
    <lineage>
        <taxon>Bacteria</taxon>
        <taxon>Pseudomonadati</taxon>
        <taxon>Bacteroidota</taxon>
        <taxon>Cytophagia</taxon>
        <taxon>Cytophagales</taxon>
        <taxon>Hymenobacteraceae</taxon>
        <taxon>Hymenobacter</taxon>
    </lineage>
</organism>
<evidence type="ECO:0000256" key="1">
    <source>
        <dbReference type="SAM" id="Phobius"/>
    </source>
</evidence>
<evidence type="ECO:0000313" key="2">
    <source>
        <dbReference type="EMBL" id="MCI1185948.1"/>
    </source>
</evidence>
<dbReference type="Proteomes" id="UP001139193">
    <property type="component" value="Unassembled WGS sequence"/>
</dbReference>
<comment type="caution">
    <text evidence="2">The sequence shown here is derived from an EMBL/GenBank/DDBJ whole genome shotgun (WGS) entry which is preliminary data.</text>
</comment>
<gene>
    <name evidence="2" type="ORF">MON38_00840</name>
</gene>
<keyword evidence="1" id="KW-0472">Membrane</keyword>
<keyword evidence="3" id="KW-1185">Reference proteome</keyword>
<dbReference type="RefSeq" id="WP_241934238.1">
    <property type="nucleotide sequence ID" value="NZ_JALBGC010000001.1"/>
</dbReference>
<dbReference type="EMBL" id="JALBGC010000001">
    <property type="protein sequence ID" value="MCI1185948.1"/>
    <property type="molecule type" value="Genomic_DNA"/>
</dbReference>
<sequence length="86" mass="9512">MEDFLTGIIEQLFASLLLVPIGFVYLWLRFRHRIRVAQALAQEYEDSYANAGSAILANTIAALGALAVSSLIILAVVVQIREWLHG</sequence>